<name>A0AAD7NET6_9AGAR</name>
<proteinExistence type="predicted"/>
<evidence type="ECO:0000256" key="2">
    <source>
        <dbReference type="SAM" id="Phobius"/>
    </source>
</evidence>
<dbReference type="AlphaFoldDB" id="A0AAD7NET6"/>
<evidence type="ECO:0000256" key="1">
    <source>
        <dbReference type="SAM" id="MobiDB-lite"/>
    </source>
</evidence>
<evidence type="ECO:0000313" key="3">
    <source>
        <dbReference type="EMBL" id="KAJ7742534.1"/>
    </source>
</evidence>
<sequence>MCTKWYLCHGHETWFSSRVVPLHLPAMPEALECEAAGQQAEKSFNAAQDTGHQFVLQKIAVDATKAEAARRDASQEAKEGLVYDLDATSTVKRGQNYHQTDVYPPTLRATADNPYPSPLSTLVLEKITYTNRAMILHFGTLFFMLQYLTHTSVQFYSRTQWERSIRNVNKEVRNFCIGVAFIFESHVLAFPSRDLVFQPTWATSLSGFNIPPSIYTSTNDYLGLVANWIEELLTKPNHNRAITTIFYGIGVYTVMELFFIAGLSPFLTLYEVFSNPSRAARFLAAFYSYIARGKQDLWKTLLQPCVHDGVLAPTTEQRLRYANWLYIWAKDRTSIPHRMGELVDQFHSRLAELGKLDTVWGRDAETQLFDVFEPTFISSALASVPSLGCLIFGEAAWLAAGGKIIEQDDPLTMLYKKHNLLSRPTMLRPGFYSPLFLPHAETRGKKSSHRPTYAFHGPKEMWSITQSFPANSHWSSDPSIQARMRPKSFREILGTERESHLFKTIVKSSLGVSIGPLEYCGIGHIVHIGTSAYVAVCKGDPMIPQHHEQRAIRGLDRISSHLDTSGKRKRARSEKENKQMKKKISKLEKGYQRATPLLESTPGDPGDGKEEPKLKKRRLSADQRLALATI</sequence>
<keyword evidence="2" id="KW-1133">Transmembrane helix</keyword>
<feature type="region of interest" description="Disordered" evidence="1">
    <location>
        <begin position="551"/>
        <end position="630"/>
    </location>
</feature>
<evidence type="ECO:0000313" key="5">
    <source>
        <dbReference type="Proteomes" id="UP001215598"/>
    </source>
</evidence>
<feature type="transmembrane region" description="Helical" evidence="2">
    <location>
        <begin position="245"/>
        <end position="267"/>
    </location>
</feature>
<protein>
    <submittedName>
        <fullName evidence="4">Uncharacterized protein</fullName>
    </submittedName>
</protein>
<keyword evidence="5" id="KW-1185">Reference proteome</keyword>
<keyword evidence="2" id="KW-0812">Transmembrane</keyword>
<evidence type="ECO:0000313" key="4">
    <source>
        <dbReference type="EMBL" id="KAJ7757904.1"/>
    </source>
</evidence>
<gene>
    <name evidence="3" type="ORF">B0H16DRAFT_1693731</name>
    <name evidence="4" type="ORF">B0H16DRAFT_1885388</name>
</gene>
<dbReference type="EMBL" id="JARKIB010000043">
    <property type="protein sequence ID" value="KAJ7757904.1"/>
    <property type="molecule type" value="Genomic_DNA"/>
</dbReference>
<feature type="compositionally biased region" description="Basic and acidic residues" evidence="1">
    <location>
        <begin position="573"/>
        <end position="591"/>
    </location>
</feature>
<accession>A0AAD7NET6</accession>
<keyword evidence="2" id="KW-0472">Membrane</keyword>
<organism evidence="4 5">
    <name type="scientific">Mycena metata</name>
    <dbReference type="NCBI Taxonomy" id="1033252"/>
    <lineage>
        <taxon>Eukaryota</taxon>
        <taxon>Fungi</taxon>
        <taxon>Dikarya</taxon>
        <taxon>Basidiomycota</taxon>
        <taxon>Agaricomycotina</taxon>
        <taxon>Agaricomycetes</taxon>
        <taxon>Agaricomycetidae</taxon>
        <taxon>Agaricales</taxon>
        <taxon>Marasmiineae</taxon>
        <taxon>Mycenaceae</taxon>
        <taxon>Mycena</taxon>
    </lineage>
</organism>
<dbReference type="Proteomes" id="UP001215598">
    <property type="component" value="Unassembled WGS sequence"/>
</dbReference>
<comment type="caution">
    <text evidence="4">The sequence shown here is derived from an EMBL/GenBank/DDBJ whole genome shotgun (WGS) entry which is preliminary data.</text>
</comment>
<feature type="compositionally biased region" description="Basic and acidic residues" evidence="1">
    <location>
        <begin position="551"/>
        <end position="566"/>
    </location>
</feature>
<reference evidence="4" key="1">
    <citation type="submission" date="2023-03" db="EMBL/GenBank/DDBJ databases">
        <title>Massive genome expansion in bonnet fungi (Mycena s.s.) driven by repeated elements and novel gene families across ecological guilds.</title>
        <authorList>
            <consortium name="Lawrence Berkeley National Laboratory"/>
            <person name="Harder C.B."/>
            <person name="Miyauchi S."/>
            <person name="Viragh M."/>
            <person name="Kuo A."/>
            <person name="Thoen E."/>
            <person name="Andreopoulos B."/>
            <person name="Lu D."/>
            <person name="Skrede I."/>
            <person name="Drula E."/>
            <person name="Henrissat B."/>
            <person name="Morin E."/>
            <person name="Kohler A."/>
            <person name="Barry K."/>
            <person name="LaButti K."/>
            <person name="Morin E."/>
            <person name="Salamov A."/>
            <person name="Lipzen A."/>
            <person name="Mereny Z."/>
            <person name="Hegedus B."/>
            <person name="Baldrian P."/>
            <person name="Stursova M."/>
            <person name="Weitz H."/>
            <person name="Taylor A."/>
            <person name="Grigoriev I.V."/>
            <person name="Nagy L.G."/>
            <person name="Martin F."/>
            <person name="Kauserud H."/>
        </authorList>
    </citation>
    <scope>NUCLEOTIDE SEQUENCE</scope>
    <source>
        <strain evidence="4">CBHHK182m</strain>
    </source>
</reference>
<dbReference type="EMBL" id="JARKIB010000094">
    <property type="protein sequence ID" value="KAJ7742534.1"/>
    <property type="molecule type" value="Genomic_DNA"/>
</dbReference>